<keyword evidence="3" id="KW-1185">Reference proteome</keyword>
<dbReference type="Proteomes" id="UP000321513">
    <property type="component" value="Unassembled WGS sequence"/>
</dbReference>
<evidence type="ECO:0000256" key="1">
    <source>
        <dbReference type="SAM" id="SignalP"/>
    </source>
</evidence>
<proteinExistence type="predicted"/>
<evidence type="ECO:0000313" key="2">
    <source>
        <dbReference type="EMBL" id="GEO08775.1"/>
    </source>
</evidence>
<evidence type="ECO:0000313" key="3">
    <source>
        <dbReference type="Proteomes" id="UP000321513"/>
    </source>
</evidence>
<keyword evidence="1" id="KW-0732">Signal</keyword>
<comment type="caution">
    <text evidence="2">The sequence shown here is derived from an EMBL/GenBank/DDBJ whole genome shotgun (WGS) entry which is preliminary data.</text>
</comment>
<name>A0A512B9Y7_9BACT</name>
<organism evidence="2 3">
    <name type="scientific">Segetibacter aerophilus</name>
    <dbReference type="NCBI Taxonomy" id="670293"/>
    <lineage>
        <taxon>Bacteria</taxon>
        <taxon>Pseudomonadati</taxon>
        <taxon>Bacteroidota</taxon>
        <taxon>Chitinophagia</taxon>
        <taxon>Chitinophagales</taxon>
        <taxon>Chitinophagaceae</taxon>
        <taxon>Segetibacter</taxon>
    </lineage>
</organism>
<dbReference type="EMBL" id="BJYT01000004">
    <property type="protein sequence ID" value="GEO08775.1"/>
    <property type="molecule type" value="Genomic_DNA"/>
</dbReference>
<feature type="chain" id="PRO_5021934424" evidence="1">
    <location>
        <begin position="20"/>
        <end position="152"/>
    </location>
</feature>
<sequence>MKRFITPLVCLLSFAAINAQTSSKVTMRTTAYKLFDYGRQAVVTTTDATPLNIETIAIATGEAGIVEVQCVGVNSAGTATVTGSTIVRYINNAGTITLGTASTPLATVTDAGISGATFAVAVSGTNIVVTVTGKASTTVKWRANTRKVSVAP</sequence>
<gene>
    <name evidence="2" type="ORF">SAE01_12710</name>
</gene>
<reference evidence="2 3" key="1">
    <citation type="submission" date="2019-07" db="EMBL/GenBank/DDBJ databases">
        <title>Whole genome shotgun sequence of Segetibacter aerophilus NBRC 106135.</title>
        <authorList>
            <person name="Hosoyama A."/>
            <person name="Uohara A."/>
            <person name="Ohji S."/>
            <person name="Ichikawa N."/>
        </authorList>
    </citation>
    <scope>NUCLEOTIDE SEQUENCE [LARGE SCALE GENOMIC DNA]</scope>
    <source>
        <strain evidence="2 3">NBRC 106135</strain>
    </source>
</reference>
<feature type="signal peptide" evidence="1">
    <location>
        <begin position="1"/>
        <end position="19"/>
    </location>
</feature>
<dbReference type="RefSeq" id="WP_147202842.1">
    <property type="nucleotide sequence ID" value="NZ_BJYT01000004.1"/>
</dbReference>
<accession>A0A512B9Y7</accession>
<protein>
    <submittedName>
        <fullName evidence="2">Uncharacterized protein</fullName>
    </submittedName>
</protein>
<dbReference type="AlphaFoldDB" id="A0A512B9Y7"/>